<dbReference type="PANTHER" id="PTHR32133">
    <property type="entry name" value="OS07G0120400 PROTEIN"/>
    <property type="match status" value="1"/>
</dbReference>
<dbReference type="Pfam" id="PF12937">
    <property type="entry name" value="F-box-like"/>
    <property type="match status" value="1"/>
</dbReference>
<reference evidence="2" key="2">
    <citation type="journal article" date="2015" name="Data Brief">
        <title>Shoot transcriptome of the giant reed, Arundo donax.</title>
        <authorList>
            <person name="Barrero R.A."/>
            <person name="Guerrero F.D."/>
            <person name="Moolhuijzen P."/>
            <person name="Goolsby J.A."/>
            <person name="Tidwell J."/>
            <person name="Bellgard S.E."/>
            <person name="Bellgard M.I."/>
        </authorList>
    </citation>
    <scope>NUCLEOTIDE SEQUENCE</scope>
    <source>
        <tissue evidence="2">Shoot tissue taken approximately 20 cm above the soil surface</tissue>
    </source>
</reference>
<dbReference type="Gene3D" id="1.20.1280.50">
    <property type="match status" value="1"/>
</dbReference>
<accession>A0A0A9GSW0</accession>
<protein>
    <recommendedName>
        <fullName evidence="1">F-box domain-containing protein</fullName>
    </recommendedName>
</protein>
<name>A0A0A9GSW0_ARUDO</name>
<feature type="domain" description="F-box" evidence="1">
    <location>
        <begin position="1"/>
        <end position="49"/>
    </location>
</feature>
<dbReference type="InterPro" id="IPR036047">
    <property type="entry name" value="F-box-like_dom_sf"/>
</dbReference>
<dbReference type="SMART" id="SM00256">
    <property type="entry name" value="FBOX"/>
    <property type="match status" value="1"/>
</dbReference>
<dbReference type="PROSITE" id="PS50181">
    <property type="entry name" value="FBOX"/>
    <property type="match status" value="1"/>
</dbReference>
<dbReference type="InterPro" id="IPR001810">
    <property type="entry name" value="F-box_dom"/>
</dbReference>
<organism evidence="2">
    <name type="scientific">Arundo donax</name>
    <name type="common">Giant reed</name>
    <name type="synonym">Donax arundinaceus</name>
    <dbReference type="NCBI Taxonomy" id="35708"/>
    <lineage>
        <taxon>Eukaryota</taxon>
        <taxon>Viridiplantae</taxon>
        <taxon>Streptophyta</taxon>
        <taxon>Embryophyta</taxon>
        <taxon>Tracheophyta</taxon>
        <taxon>Spermatophyta</taxon>
        <taxon>Magnoliopsida</taxon>
        <taxon>Liliopsida</taxon>
        <taxon>Poales</taxon>
        <taxon>Poaceae</taxon>
        <taxon>PACMAD clade</taxon>
        <taxon>Arundinoideae</taxon>
        <taxon>Arundineae</taxon>
        <taxon>Arundo</taxon>
    </lineage>
</organism>
<evidence type="ECO:0000259" key="1">
    <source>
        <dbReference type="PROSITE" id="PS50181"/>
    </source>
</evidence>
<evidence type="ECO:0000313" key="2">
    <source>
        <dbReference type="EMBL" id="JAE28100.1"/>
    </source>
</evidence>
<dbReference type="AlphaFoldDB" id="A0A0A9GSW0"/>
<dbReference type="SUPFAM" id="SSF81383">
    <property type="entry name" value="F-box domain"/>
    <property type="match status" value="1"/>
</dbReference>
<proteinExistence type="predicted"/>
<dbReference type="EMBL" id="GBRH01169796">
    <property type="protein sequence ID" value="JAE28100.1"/>
    <property type="molecule type" value="Transcribed_RNA"/>
</dbReference>
<reference evidence="2" key="1">
    <citation type="submission" date="2014-09" db="EMBL/GenBank/DDBJ databases">
        <authorList>
            <person name="Magalhaes I.L.F."/>
            <person name="Oliveira U."/>
            <person name="Santos F.R."/>
            <person name="Vidigal T.H.D.A."/>
            <person name="Brescovit A.D."/>
            <person name="Santos A.J."/>
        </authorList>
    </citation>
    <scope>NUCLEOTIDE SEQUENCE</scope>
    <source>
        <tissue evidence="2">Shoot tissue taken approximately 20 cm above the soil surface</tissue>
    </source>
</reference>
<sequence>MTLPSLPDDVISEILLRLPHDDPSSLLRATLVCKLWLRIASDPHFLRRLRGLNPAPAILGFFRGPRAPCFTAVTAAAFSTAATAAPSSSTWRRRFICSSGRQ</sequence>
<dbReference type="PANTHER" id="PTHR32133:SF408">
    <property type="entry name" value="OS07G0120400 PROTEIN"/>
    <property type="match status" value="1"/>
</dbReference>